<keyword evidence="3" id="KW-1185">Reference proteome</keyword>
<keyword evidence="1" id="KW-0472">Membrane</keyword>
<feature type="transmembrane region" description="Helical" evidence="1">
    <location>
        <begin position="7"/>
        <end position="25"/>
    </location>
</feature>
<feature type="transmembrane region" description="Helical" evidence="1">
    <location>
        <begin position="112"/>
        <end position="128"/>
    </location>
</feature>
<dbReference type="Pfam" id="PF11086">
    <property type="entry name" value="DUF2878"/>
    <property type="match status" value="1"/>
</dbReference>
<proteinExistence type="predicted"/>
<protein>
    <submittedName>
        <fullName evidence="2">DUF2878 domain-containing protein</fullName>
    </submittedName>
</protein>
<evidence type="ECO:0000256" key="1">
    <source>
        <dbReference type="SAM" id="Phobius"/>
    </source>
</evidence>
<reference evidence="2" key="1">
    <citation type="submission" date="2022-10" db="EMBL/GenBank/DDBJ databases">
        <title>Catenovulum adriacola sp. nov. isolated in the Harbour of Susak.</title>
        <authorList>
            <person name="Schoch T."/>
            <person name="Reich S.J."/>
            <person name="Stoeferle S."/>
            <person name="Flaiz M."/>
            <person name="Kazda M."/>
            <person name="Riedel C.U."/>
            <person name="Duerre P."/>
        </authorList>
    </citation>
    <scope>NUCLEOTIDE SEQUENCE</scope>
    <source>
        <strain evidence="2">TS8</strain>
    </source>
</reference>
<feature type="transmembrane region" description="Helical" evidence="1">
    <location>
        <begin position="83"/>
        <end position="100"/>
    </location>
</feature>
<gene>
    <name evidence="2" type="ORF">OLW01_12930</name>
</gene>
<dbReference type="EMBL" id="CP109965">
    <property type="protein sequence ID" value="WAJ70032.1"/>
    <property type="molecule type" value="Genomic_DNA"/>
</dbReference>
<feature type="transmembrane region" description="Helical" evidence="1">
    <location>
        <begin position="140"/>
        <end position="162"/>
    </location>
</feature>
<accession>A0ABY7AMS1</accession>
<dbReference type="InterPro" id="IPR021306">
    <property type="entry name" value="DUF2878"/>
</dbReference>
<organism evidence="2 3">
    <name type="scientific">Catenovulum adriaticum</name>
    <dbReference type="NCBI Taxonomy" id="2984846"/>
    <lineage>
        <taxon>Bacteria</taxon>
        <taxon>Pseudomonadati</taxon>
        <taxon>Pseudomonadota</taxon>
        <taxon>Gammaproteobacteria</taxon>
        <taxon>Alteromonadales</taxon>
        <taxon>Alteromonadaceae</taxon>
        <taxon>Catenovulum</taxon>
    </lineage>
</organism>
<keyword evidence="1" id="KW-1133">Transmembrane helix</keyword>
<evidence type="ECO:0000313" key="3">
    <source>
        <dbReference type="Proteomes" id="UP001163726"/>
    </source>
</evidence>
<keyword evidence="1" id="KW-0812">Transmembrane</keyword>
<evidence type="ECO:0000313" key="2">
    <source>
        <dbReference type="EMBL" id="WAJ70032.1"/>
    </source>
</evidence>
<dbReference type="RefSeq" id="WP_268074331.1">
    <property type="nucleotide sequence ID" value="NZ_CP109965.1"/>
</dbReference>
<dbReference type="Proteomes" id="UP001163726">
    <property type="component" value="Chromosome"/>
</dbReference>
<name>A0ABY7AMS1_9ALTE</name>
<sequence>MLARIPYQYIINFALFQTIWFAGALWANSSLWITLPCLIALCLNIKIGVTDLKLLSICAVLGLIIDGSLIQSGLFILPSTSSWLPLWLWLIWLAFALTLRHSLSYIIGNTKLAFVAGAIFGPVAYNGGKALGAIEFGLPNWVISLILASIWGVIMLGLSLWLKHQPSTTACN</sequence>